<dbReference type="GO" id="GO:0003824">
    <property type="term" value="F:catalytic activity"/>
    <property type="evidence" value="ECO:0007669"/>
    <property type="project" value="InterPro"/>
</dbReference>
<dbReference type="PATRIC" id="fig|1550241.5.peg.997"/>
<evidence type="ECO:0000256" key="1">
    <source>
        <dbReference type="PIRSR" id="PIRSR601310-1"/>
    </source>
</evidence>
<sequence>MRDCVFCAIARGEEEAFIIYKDDLLIAFLDKFPVSVGHVLIAPIKHFTNIFDMPEDIIGEAFILAKRVAEAQSRGLGAQGVKILMNNNREAGQEIMHAHIHVIPYGVPRRGRLQLSRDEGEEVARILREALV</sequence>
<dbReference type="STRING" id="1550241.MA03_04715"/>
<dbReference type="AlphaFoldDB" id="A0A0F7CL34"/>
<dbReference type="EMBL" id="CP009961">
    <property type="protein sequence ID" value="AKG38716.1"/>
    <property type="molecule type" value="Genomic_DNA"/>
</dbReference>
<evidence type="ECO:0000313" key="5">
    <source>
        <dbReference type="EMBL" id="AKG38716.1"/>
    </source>
</evidence>
<dbReference type="Gene3D" id="3.30.428.10">
    <property type="entry name" value="HIT-like"/>
    <property type="match status" value="1"/>
</dbReference>
<dbReference type="InterPro" id="IPR001310">
    <property type="entry name" value="Histidine_triad_HIT"/>
</dbReference>
<dbReference type="HOGENOM" id="CLU_056776_3_3_2"/>
<dbReference type="PANTHER" id="PTHR46648">
    <property type="entry name" value="HIT FAMILY PROTEIN 1"/>
    <property type="match status" value="1"/>
</dbReference>
<feature type="domain" description="HIT" evidence="4">
    <location>
        <begin position="5"/>
        <end position="115"/>
    </location>
</feature>
<feature type="short sequence motif" description="Histidine triad motif" evidence="2 3">
    <location>
        <begin position="97"/>
        <end position="101"/>
    </location>
</feature>
<evidence type="ECO:0000256" key="2">
    <source>
        <dbReference type="PIRSR" id="PIRSR601310-3"/>
    </source>
</evidence>
<dbReference type="InterPro" id="IPR011146">
    <property type="entry name" value="HIT-like"/>
</dbReference>
<dbReference type="KEGG" id="thf:MA03_04715"/>
<proteinExistence type="predicted"/>
<evidence type="ECO:0000313" key="6">
    <source>
        <dbReference type="Proteomes" id="UP000067434"/>
    </source>
</evidence>
<dbReference type="Pfam" id="PF01230">
    <property type="entry name" value="HIT"/>
    <property type="match status" value="1"/>
</dbReference>
<reference evidence="5 6" key="1">
    <citation type="journal article" date="2015" name="Stand. Genomic Sci.">
        <title>Complete genome sequence of and proposal of Thermofilum uzonense sp. nov. a novel hyperthermophilic crenarchaeon and emended description of the genus Thermofilum.</title>
        <authorList>
            <person name="Toshchakov S.V."/>
            <person name="Korzhenkov A.A."/>
            <person name="Samarov N.I."/>
            <person name="Mazunin I.O."/>
            <person name="Mozhey O.I."/>
            <person name="Shmyr I.S."/>
            <person name="Derbikova K.S."/>
            <person name="Taranov E.A."/>
            <person name="Dominova I.N."/>
            <person name="Bonch-Osmolovskaya E.A."/>
            <person name="Patrushev M.V."/>
            <person name="Podosokorskaya O.A."/>
            <person name="Kublanov I.V."/>
        </authorList>
    </citation>
    <scope>NUCLEOTIDE SEQUENCE [LARGE SCALE GENOMIC DNA]</scope>
    <source>
        <strain evidence="5 6">1807-2</strain>
    </source>
</reference>
<dbReference type="RefSeq" id="WP_052884171.1">
    <property type="nucleotide sequence ID" value="NZ_CP009961.1"/>
</dbReference>
<evidence type="ECO:0000259" key="4">
    <source>
        <dbReference type="PROSITE" id="PS51084"/>
    </source>
</evidence>
<dbReference type="InterPro" id="IPR036265">
    <property type="entry name" value="HIT-like_sf"/>
</dbReference>
<name>A0A0F7CL34_9CREN</name>
<keyword evidence="6" id="KW-1185">Reference proteome</keyword>
<dbReference type="OrthoDB" id="26806at2157"/>
<organism evidence="5 6">
    <name type="scientific">Infirmifilum uzonense</name>
    <dbReference type="NCBI Taxonomy" id="1550241"/>
    <lineage>
        <taxon>Archaea</taxon>
        <taxon>Thermoproteota</taxon>
        <taxon>Thermoprotei</taxon>
        <taxon>Thermofilales</taxon>
        <taxon>Thermofilaceae</taxon>
        <taxon>Infirmifilum</taxon>
    </lineage>
</organism>
<accession>A0A0F7CL34</accession>
<dbReference type="Proteomes" id="UP000067434">
    <property type="component" value="Chromosome"/>
</dbReference>
<protein>
    <recommendedName>
        <fullName evidence="4">HIT domain-containing protein</fullName>
    </recommendedName>
</protein>
<dbReference type="PANTHER" id="PTHR46648:SF1">
    <property type="entry name" value="ADENOSINE 5'-MONOPHOSPHORAMIDASE HNT1"/>
    <property type="match status" value="1"/>
</dbReference>
<feature type="active site" description="Tele-AMP-histidine intermediate" evidence="1">
    <location>
        <position position="99"/>
    </location>
</feature>
<dbReference type="GO" id="GO:0009117">
    <property type="term" value="P:nucleotide metabolic process"/>
    <property type="evidence" value="ECO:0007669"/>
    <property type="project" value="TreeGrafter"/>
</dbReference>
<evidence type="ECO:0000256" key="3">
    <source>
        <dbReference type="PROSITE-ProRule" id="PRU00464"/>
    </source>
</evidence>
<dbReference type="PRINTS" id="PR00332">
    <property type="entry name" value="HISTRIAD"/>
</dbReference>
<dbReference type="SUPFAM" id="SSF54197">
    <property type="entry name" value="HIT-like"/>
    <property type="match status" value="1"/>
</dbReference>
<gene>
    <name evidence="5" type="ORF">MA03_04715</name>
</gene>
<dbReference type="PROSITE" id="PS51084">
    <property type="entry name" value="HIT_2"/>
    <property type="match status" value="1"/>
</dbReference>
<dbReference type="GeneID" id="25401508"/>